<comment type="caution">
    <text evidence="1">The sequence shown here is derived from an EMBL/GenBank/DDBJ whole genome shotgun (WGS) entry which is preliminary data.</text>
</comment>
<accession>A0ACC2ZLC5</accession>
<protein>
    <submittedName>
        <fullName evidence="1">Uncharacterized protein</fullName>
    </submittedName>
</protein>
<sequence>MAATTTISNLVTSTHIPFGHPCGICQSWRGMPVKLDCGHVVCSHCLTGYIMDSLYEWVDYESVVVGDSKILGCPLQTCGRAMCERAILGDGTMAVAGLPAPRQLVPLYHGTPNALLVQHQHASSPGMGMEEDSWADDELTDHHAGAFEASYLARPAQQQHGARSPSINREALSSSPASTVYSSIESDADDLEAPRGIRRIRSPSMEQEDDLPRPAPALRERYDHDDAEETPRRANQFPILGFSRPEGTRPEYLDVITWEIWYERTFLLLHY</sequence>
<organism evidence="1 2">
    <name type="scientific">Coniosporium tulheliwenetii</name>
    <dbReference type="NCBI Taxonomy" id="3383036"/>
    <lineage>
        <taxon>Eukaryota</taxon>
        <taxon>Fungi</taxon>
        <taxon>Dikarya</taxon>
        <taxon>Ascomycota</taxon>
        <taxon>Pezizomycotina</taxon>
        <taxon>Dothideomycetes</taxon>
        <taxon>Dothideomycetes incertae sedis</taxon>
        <taxon>Coniosporium</taxon>
    </lineage>
</organism>
<evidence type="ECO:0000313" key="2">
    <source>
        <dbReference type="Proteomes" id="UP001172680"/>
    </source>
</evidence>
<dbReference type="EMBL" id="JAPDRP010000003">
    <property type="protein sequence ID" value="KAJ9648407.1"/>
    <property type="molecule type" value="Genomic_DNA"/>
</dbReference>
<proteinExistence type="predicted"/>
<evidence type="ECO:0000313" key="1">
    <source>
        <dbReference type="EMBL" id="KAJ9648407.1"/>
    </source>
</evidence>
<dbReference type="Proteomes" id="UP001172680">
    <property type="component" value="Unassembled WGS sequence"/>
</dbReference>
<keyword evidence="2" id="KW-1185">Reference proteome</keyword>
<reference evidence="1" key="1">
    <citation type="submission" date="2022-10" db="EMBL/GenBank/DDBJ databases">
        <title>Culturing micro-colonial fungi from biological soil crusts in the Mojave desert and describing Neophaeococcomyces mojavensis, and introducing the new genera and species Taxawa tesnikishii.</title>
        <authorList>
            <person name="Kurbessoian T."/>
            <person name="Stajich J.E."/>
        </authorList>
    </citation>
    <scope>NUCLEOTIDE SEQUENCE</scope>
    <source>
        <strain evidence="1">JES_115</strain>
    </source>
</reference>
<gene>
    <name evidence="1" type="ORF">H2199_001262</name>
</gene>
<name>A0ACC2ZLC5_9PEZI</name>